<dbReference type="SUPFAM" id="SSF55486">
    <property type="entry name" value="Metalloproteases ('zincins'), catalytic domain"/>
    <property type="match status" value="1"/>
</dbReference>
<dbReference type="PANTHER" id="PTHR11533:SF299">
    <property type="entry name" value="AMINOPEPTIDASE"/>
    <property type="match status" value="1"/>
</dbReference>
<name>A0AAN8G6Y7_TRICO</name>
<dbReference type="PANTHER" id="PTHR11533">
    <property type="entry name" value="PROTEASE M1 ZINC METALLOPROTEASE"/>
    <property type="match status" value="1"/>
</dbReference>
<dbReference type="AlphaFoldDB" id="A0AAN8G6Y7"/>
<evidence type="ECO:0000313" key="1">
    <source>
        <dbReference type="EMBL" id="KAK5984955.1"/>
    </source>
</evidence>
<dbReference type="InterPro" id="IPR050344">
    <property type="entry name" value="Peptidase_M1_aminopeptidases"/>
</dbReference>
<gene>
    <name evidence="1" type="ORF">GCK32_012632</name>
</gene>
<dbReference type="GO" id="GO:0005737">
    <property type="term" value="C:cytoplasm"/>
    <property type="evidence" value="ECO:0007669"/>
    <property type="project" value="TreeGrafter"/>
</dbReference>
<dbReference type="GO" id="GO:0005615">
    <property type="term" value="C:extracellular space"/>
    <property type="evidence" value="ECO:0007669"/>
    <property type="project" value="TreeGrafter"/>
</dbReference>
<dbReference type="Gene3D" id="1.10.390.10">
    <property type="entry name" value="Neutral Protease Domain 2"/>
    <property type="match status" value="1"/>
</dbReference>
<dbReference type="GO" id="GO:0008270">
    <property type="term" value="F:zinc ion binding"/>
    <property type="evidence" value="ECO:0007669"/>
    <property type="project" value="TreeGrafter"/>
</dbReference>
<comment type="caution">
    <text evidence="1">The sequence shown here is derived from an EMBL/GenBank/DDBJ whole genome shotgun (WGS) entry which is preliminary data.</text>
</comment>
<proteinExistence type="predicted"/>
<dbReference type="GO" id="GO:0042277">
    <property type="term" value="F:peptide binding"/>
    <property type="evidence" value="ECO:0007669"/>
    <property type="project" value="TreeGrafter"/>
</dbReference>
<dbReference type="GO" id="GO:0070006">
    <property type="term" value="F:metalloaminopeptidase activity"/>
    <property type="evidence" value="ECO:0007669"/>
    <property type="project" value="TreeGrafter"/>
</dbReference>
<protein>
    <submittedName>
        <fullName evidence="1">Uncharacterized protein</fullName>
    </submittedName>
</protein>
<dbReference type="Proteomes" id="UP001331761">
    <property type="component" value="Unassembled WGS sequence"/>
</dbReference>
<sequence>VERRLCLHLDMEYVAIEAITNGVMNLKDYFLVDALETAFWADSVATSHPLSFKIDRAVERYLKKFSYGNARSQDLWDALDTVTTNVKGPDGNRLSMKEFADQWTVQVSLSGICSQENLSL</sequence>
<dbReference type="GO" id="GO:0043171">
    <property type="term" value="P:peptide catabolic process"/>
    <property type="evidence" value="ECO:0007669"/>
    <property type="project" value="TreeGrafter"/>
</dbReference>
<organism evidence="1 2">
    <name type="scientific">Trichostrongylus colubriformis</name>
    <name type="common">Black scour worm</name>
    <dbReference type="NCBI Taxonomy" id="6319"/>
    <lineage>
        <taxon>Eukaryota</taxon>
        <taxon>Metazoa</taxon>
        <taxon>Ecdysozoa</taxon>
        <taxon>Nematoda</taxon>
        <taxon>Chromadorea</taxon>
        <taxon>Rhabditida</taxon>
        <taxon>Rhabditina</taxon>
        <taxon>Rhabditomorpha</taxon>
        <taxon>Strongyloidea</taxon>
        <taxon>Trichostrongylidae</taxon>
        <taxon>Trichostrongylus</taxon>
    </lineage>
</organism>
<dbReference type="InterPro" id="IPR027268">
    <property type="entry name" value="Peptidase_M4/M1_CTD_sf"/>
</dbReference>
<accession>A0AAN8G6Y7</accession>
<reference evidence="1 2" key="1">
    <citation type="submission" date="2019-10" db="EMBL/GenBank/DDBJ databases">
        <title>Assembly and Annotation for the nematode Trichostrongylus colubriformis.</title>
        <authorList>
            <person name="Martin J."/>
        </authorList>
    </citation>
    <scope>NUCLEOTIDE SEQUENCE [LARGE SCALE GENOMIC DNA]</scope>
    <source>
        <strain evidence="1">G859</strain>
        <tissue evidence="1">Whole worm</tissue>
    </source>
</reference>
<dbReference type="GO" id="GO:0016020">
    <property type="term" value="C:membrane"/>
    <property type="evidence" value="ECO:0007669"/>
    <property type="project" value="TreeGrafter"/>
</dbReference>
<dbReference type="EMBL" id="WIXE01002276">
    <property type="protein sequence ID" value="KAK5984955.1"/>
    <property type="molecule type" value="Genomic_DNA"/>
</dbReference>
<dbReference type="GO" id="GO:0006508">
    <property type="term" value="P:proteolysis"/>
    <property type="evidence" value="ECO:0007669"/>
    <property type="project" value="TreeGrafter"/>
</dbReference>
<evidence type="ECO:0000313" key="2">
    <source>
        <dbReference type="Proteomes" id="UP001331761"/>
    </source>
</evidence>
<feature type="non-terminal residue" evidence="1">
    <location>
        <position position="1"/>
    </location>
</feature>
<keyword evidence="2" id="KW-1185">Reference proteome</keyword>